<feature type="domain" description="Phospholipid/glycerol acyltransferase" evidence="4">
    <location>
        <begin position="76"/>
        <end position="190"/>
    </location>
</feature>
<evidence type="ECO:0000256" key="3">
    <source>
        <dbReference type="SAM" id="Phobius"/>
    </source>
</evidence>
<dbReference type="PANTHER" id="PTHR10434">
    <property type="entry name" value="1-ACYL-SN-GLYCEROL-3-PHOSPHATE ACYLTRANSFERASE"/>
    <property type="match status" value="1"/>
</dbReference>
<evidence type="ECO:0000259" key="4">
    <source>
        <dbReference type="SMART" id="SM00563"/>
    </source>
</evidence>
<keyword evidence="2" id="KW-0012">Acyltransferase</keyword>
<proteinExistence type="predicted"/>
<dbReference type="SMART" id="SM00563">
    <property type="entry name" value="PlsC"/>
    <property type="match status" value="1"/>
</dbReference>
<dbReference type="SUPFAM" id="SSF69593">
    <property type="entry name" value="Glycerol-3-phosphate (1)-acyltransferase"/>
    <property type="match status" value="1"/>
</dbReference>
<keyword evidence="3" id="KW-1133">Transmembrane helix</keyword>
<evidence type="ECO:0000256" key="2">
    <source>
        <dbReference type="ARBA" id="ARBA00023315"/>
    </source>
</evidence>
<dbReference type="CDD" id="cd07989">
    <property type="entry name" value="LPLAT_AGPAT-like"/>
    <property type="match status" value="1"/>
</dbReference>
<dbReference type="InterPro" id="IPR002123">
    <property type="entry name" value="Plipid/glycerol_acylTrfase"/>
</dbReference>
<keyword evidence="1" id="KW-0808">Transferase</keyword>
<organism evidence="5">
    <name type="scientific">marine metagenome</name>
    <dbReference type="NCBI Taxonomy" id="408172"/>
    <lineage>
        <taxon>unclassified sequences</taxon>
        <taxon>metagenomes</taxon>
        <taxon>ecological metagenomes</taxon>
    </lineage>
</organism>
<dbReference type="Pfam" id="PF01553">
    <property type="entry name" value="Acyltransferase"/>
    <property type="match status" value="1"/>
</dbReference>
<name>A0A381U751_9ZZZZ</name>
<reference evidence="5" key="1">
    <citation type="submission" date="2018-05" db="EMBL/GenBank/DDBJ databases">
        <authorList>
            <person name="Lanie J.A."/>
            <person name="Ng W.-L."/>
            <person name="Kazmierczak K.M."/>
            <person name="Andrzejewski T.M."/>
            <person name="Davidsen T.M."/>
            <person name="Wayne K.J."/>
            <person name="Tettelin H."/>
            <person name="Glass J.I."/>
            <person name="Rusch D."/>
            <person name="Podicherti R."/>
            <person name="Tsui H.-C.T."/>
            <person name="Winkler M.E."/>
        </authorList>
    </citation>
    <scope>NUCLEOTIDE SEQUENCE</scope>
</reference>
<feature type="transmembrane region" description="Helical" evidence="3">
    <location>
        <begin position="7"/>
        <end position="30"/>
    </location>
</feature>
<evidence type="ECO:0000313" key="5">
    <source>
        <dbReference type="EMBL" id="SVA24075.1"/>
    </source>
</evidence>
<sequence>MRNLKIFLCSLVYTVLLFASFILIAPFALLPSPFMNENRRWSVARCWADVNLYLLEHLCGLKYELLGKENIPEERCVLFIKHSSVMEIFIGLKYFSPSSWVGKYELMYLPIFRGAYKKFRLIPVKRGMGRTEVNKVVNQGTTLLAENKWIIIFPEGTRMPYKQTKKYGLSGSLLAKGTERPVLPISHNAGRYWKRRGLLKFPGTVYFSIGSTVSTKDKTVDEINKTVQTWIENEIAVIDLY</sequence>
<accession>A0A381U751</accession>
<keyword evidence="3" id="KW-0472">Membrane</keyword>
<protein>
    <recommendedName>
        <fullName evidence="4">Phospholipid/glycerol acyltransferase domain-containing protein</fullName>
    </recommendedName>
</protein>
<dbReference type="PANTHER" id="PTHR10434:SF40">
    <property type="entry name" value="1-ACYL-SN-GLYCEROL-3-PHOSPHATE ACYLTRANSFERASE"/>
    <property type="match status" value="1"/>
</dbReference>
<gene>
    <name evidence="5" type="ORF">METZ01_LOCUS76929</name>
</gene>
<dbReference type="GO" id="GO:0006654">
    <property type="term" value="P:phosphatidic acid biosynthetic process"/>
    <property type="evidence" value="ECO:0007669"/>
    <property type="project" value="TreeGrafter"/>
</dbReference>
<dbReference type="AlphaFoldDB" id="A0A381U751"/>
<keyword evidence="3" id="KW-0812">Transmembrane</keyword>
<dbReference type="GO" id="GO:0003841">
    <property type="term" value="F:1-acylglycerol-3-phosphate O-acyltransferase activity"/>
    <property type="evidence" value="ECO:0007669"/>
    <property type="project" value="TreeGrafter"/>
</dbReference>
<dbReference type="EMBL" id="UINC01005870">
    <property type="protein sequence ID" value="SVA24075.1"/>
    <property type="molecule type" value="Genomic_DNA"/>
</dbReference>
<evidence type="ECO:0000256" key="1">
    <source>
        <dbReference type="ARBA" id="ARBA00022679"/>
    </source>
</evidence>